<dbReference type="InterPro" id="IPR000644">
    <property type="entry name" value="CBS_dom"/>
</dbReference>
<dbReference type="Gene3D" id="3.30.465.10">
    <property type="match status" value="1"/>
</dbReference>
<comment type="similarity">
    <text evidence="2">Belongs to the UPF0053 family.</text>
</comment>
<keyword evidence="3" id="KW-1003">Cell membrane</keyword>
<evidence type="ECO:0000313" key="8">
    <source>
        <dbReference type="EMBL" id="QEY64683.1"/>
    </source>
</evidence>
<evidence type="ECO:0000256" key="1">
    <source>
        <dbReference type="ARBA" id="ARBA00004651"/>
    </source>
</evidence>
<keyword evidence="3" id="KW-0472">Membrane</keyword>
<dbReference type="InterPro" id="IPR036318">
    <property type="entry name" value="FAD-bd_PCMH-like_sf"/>
</dbReference>
<dbReference type="InterPro" id="IPR016169">
    <property type="entry name" value="FAD-bd_PCMH_sub2"/>
</dbReference>
<evidence type="ECO:0000256" key="6">
    <source>
        <dbReference type="PROSITE-ProRule" id="PRU00703"/>
    </source>
</evidence>
<keyword evidence="4" id="KW-0677">Repeat</keyword>
<dbReference type="SUPFAM" id="SSF56176">
    <property type="entry name" value="FAD-binding/transporter-associated domain-like"/>
    <property type="match status" value="1"/>
</dbReference>
<dbReference type="EMBL" id="CP043311">
    <property type="protein sequence ID" value="QEY64683.1"/>
    <property type="molecule type" value="Genomic_DNA"/>
</dbReference>
<protein>
    <submittedName>
        <fullName evidence="8">CBS domain-containing protein</fullName>
    </submittedName>
</protein>
<evidence type="ECO:0000313" key="9">
    <source>
        <dbReference type="Proteomes" id="UP000327179"/>
    </source>
</evidence>
<proteinExistence type="inferred from homology"/>
<dbReference type="Pfam" id="PF03471">
    <property type="entry name" value="CorC_HlyC"/>
    <property type="match status" value="1"/>
</dbReference>
<dbReference type="PANTHER" id="PTHR22777">
    <property type="entry name" value="HEMOLYSIN-RELATED"/>
    <property type="match status" value="1"/>
</dbReference>
<dbReference type="InterPro" id="IPR005170">
    <property type="entry name" value="Transptr-assoc_dom"/>
</dbReference>
<evidence type="ECO:0000259" key="7">
    <source>
        <dbReference type="PROSITE" id="PS51371"/>
    </source>
</evidence>
<keyword evidence="5 6" id="KW-0129">CBS domain</keyword>
<dbReference type="CDD" id="cd04590">
    <property type="entry name" value="CBS_pair_CorC_HlyC_assoc"/>
    <property type="match status" value="1"/>
</dbReference>
<sequence length="274" mass="30253">MHGLLAGLLLGITLSLVAGAIVAWLATRRRHGVEIQPQSRLPVAVSDALQQVTVSSIMIPRNEIQGIDLNTSPDELLAQLQNATHTRLPLYREDINQIEGILHLRQLPRLLTGGPTSAEQLMAVSRETYFVPESTPLLTQLVNFQKQKRRLGIVVDEYGDVVGLVSLEDIFQELVGEFGSLDDFAPNPGILSRDDGRYELDGALHLRELNRVLGWHLPCDGPKTLNGLITEALEQIPDCSVCLKVGPYRLEILQSGENRVQRVLAWRAGLTPKA</sequence>
<dbReference type="SMART" id="SM01091">
    <property type="entry name" value="CorC_HlyC"/>
    <property type="match status" value="1"/>
</dbReference>
<evidence type="ECO:0000256" key="2">
    <source>
        <dbReference type="ARBA" id="ARBA00006337"/>
    </source>
</evidence>
<dbReference type="SUPFAM" id="SSF54631">
    <property type="entry name" value="CBS-domain pair"/>
    <property type="match status" value="1"/>
</dbReference>
<keyword evidence="9" id="KW-1185">Reference proteome</keyword>
<evidence type="ECO:0000256" key="4">
    <source>
        <dbReference type="ARBA" id="ARBA00022737"/>
    </source>
</evidence>
<name>A0A5J6QQB6_9GAMM</name>
<dbReference type="InterPro" id="IPR046342">
    <property type="entry name" value="CBS_dom_sf"/>
</dbReference>
<evidence type="ECO:0000256" key="3">
    <source>
        <dbReference type="ARBA" id="ARBA00022475"/>
    </source>
</evidence>
<dbReference type="KEGG" id="plal:FXN65_22395"/>
<gene>
    <name evidence="8" type="ORF">FXN65_22395</name>
</gene>
<dbReference type="Proteomes" id="UP000327179">
    <property type="component" value="Chromosome"/>
</dbReference>
<dbReference type="Gene3D" id="3.10.580.10">
    <property type="entry name" value="CBS-domain"/>
    <property type="match status" value="1"/>
</dbReference>
<reference evidence="8 9" key="1">
    <citation type="submission" date="2019-08" db="EMBL/GenBank/DDBJ databases">
        <title>Whole-genome Sequencing of e-waste polymer degrading bacterium Pseudomonas sp. strain PE08.</title>
        <authorList>
            <person name="Kirdat K."/>
            <person name="Debbarma P."/>
            <person name="Narawade N."/>
            <person name="Suyal D."/>
            <person name="Thorat V."/>
            <person name="Shouche Y."/>
            <person name="Goel R."/>
            <person name="Yadav A."/>
        </authorList>
    </citation>
    <scope>NUCLEOTIDE SEQUENCE [LARGE SCALE GENOMIC DNA]</scope>
    <source>
        <strain evidence="8 9">PE08</strain>
    </source>
</reference>
<dbReference type="PANTHER" id="PTHR22777:SF32">
    <property type="entry name" value="UPF0053 INNER MEMBRANE PROTEIN YFJD"/>
    <property type="match status" value="1"/>
</dbReference>
<evidence type="ECO:0000256" key="5">
    <source>
        <dbReference type="ARBA" id="ARBA00023122"/>
    </source>
</evidence>
<dbReference type="GO" id="GO:0050660">
    <property type="term" value="F:flavin adenine dinucleotide binding"/>
    <property type="evidence" value="ECO:0007669"/>
    <property type="project" value="InterPro"/>
</dbReference>
<dbReference type="InterPro" id="IPR044751">
    <property type="entry name" value="Ion_transp-like_CBS"/>
</dbReference>
<dbReference type="RefSeq" id="WP_151136532.1">
    <property type="nucleotide sequence ID" value="NZ_CP043311.1"/>
</dbReference>
<organism evidence="8 9">
    <name type="scientific">Metapseudomonas lalkuanensis</name>
    <dbReference type="NCBI Taxonomy" id="2604832"/>
    <lineage>
        <taxon>Bacteria</taxon>
        <taxon>Pseudomonadati</taxon>
        <taxon>Pseudomonadota</taxon>
        <taxon>Gammaproteobacteria</taxon>
        <taxon>Pseudomonadales</taxon>
        <taxon>Pseudomonadaceae</taxon>
        <taxon>Metapseudomonas</taxon>
    </lineage>
</organism>
<feature type="domain" description="CBS" evidence="7">
    <location>
        <begin position="124"/>
        <end position="181"/>
    </location>
</feature>
<dbReference type="Pfam" id="PF00571">
    <property type="entry name" value="CBS"/>
    <property type="match status" value="1"/>
</dbReference>
<dbReference type="AlphaFoldDB" id="A0A5J6QQB6"/>
<dbReference type="GO" id="GO:0005886">
    <property type="term" value="C:plasma membrane"/>
    <property type="evidence" value="ECO:0007669"/>
    <property type="project" value="UniProtKB-SubCell"/>
</dbReference>
<accession>A0A5J6QQB6</accession>
<dbReference type="PROSITE" id="PS51371">
    <property type="entry name" value="CBS"/>
    <property type="match status" value="1"/>
</dbReference>
<comment type="subcellular location">
    <subcellularLocation>
        <location evidence="1">Cell membrane</location>
        <topology evidence="1">Multi-pass membrane protein</topology>
    </subcellularLocation>
</comment>